<evidence type="ECO:0000313" key="2">
    <source>
        <dbReference type="EMBL" id="AAK73290.1"/>
    </source>
</evidence>
<dbReference type="RefSeq" id="WP_156480565.1">
    <property type="nucleotide sequence ID" value="NZ_CP014784.1"/>
</dbReference>
<proteinExistence type="predicted"/>
<dbReference type="AlphaFoldDB" id="Q939G8"/>
<evidence type="ECO:0000256" key="1">
    <source>
        <dbReference type="SAM" id="SignalP"/>
    </source>
</evidence>
<reference evidence="2" key="1">
    <citation type="journal article" date="2001" name="Mol. Microbiol.">
        <title>Discovery and distribution of super-integrons among pseudomonads.</title>
        <authorList>
            <person name="Vaisvila R."/>
            <person name="Morgan R.D."/>
            <person name="Posfai J."/>
            <person name="Raleigh E.A."/>
        </authorList>
    </citation>
    <scope>NUCLEOTIDE SEQUENCE</scope>
    <source>
        <strain evidence="2">ATCC 55044</strain>
    </source>
</reference>
<name>Q939G8_AQUAC</name>
<feature type="signal peptide" evidence="1">
    <location>
        <begin position="1"/>
        <end position="17"/>
    </location>
</feature>
<accession>Q939G8</accession>
<protein>
    <submittedName>
        <fullName evidence="2">Ypar4</fullName>
    </submittedName>
</protein>
<dbReference type="EMBL" id="AY038186">
    <property type="protein sequence ID" value="AAK73290.1"/>
    <property type="molecule type" value="Genomic_DNA"/>
</dbReference>
<organism evidence="2">
    <name type="scientific">Aquipseudomonas alcaligenes</name>
    <name type="common">Pseudomonas alcaligenes</name>
    <dbReference type="NCBI Taxonomy" id="43263"/>
    <lineage>
        <taxon>Bacteria</taxon>
        <taxon>Pseudomonadati</taxon>
        <taxon>Pseudomonadota</taxon>
        <taxon>Gammaproteobacteria</taxon>
        <taxon>Pseudomonadales</taxon>
        <taxon>Pseudomonadaceae</taxon>
        <taxon>Aquipseudomonas</taxon>
    </lineage>
</organism>
<feature type="chain" id="PRO_5004321630" evidence="1">
    <location>
        <begin position="18"/>
        <end position="93"/>
    </location>
</feature>
<keyword evidence="1" id="KW-0732">Signal</keyword>
<sequence length="93" mass="10221">MKGIIYALAVVSLPAMAGENGVITYSFSKEEMRVNGAPTAIDKAVALYNSNPKAPHETCIEFEADWSIFEKWNSRLVNDGPDRAKGWSSKKCP</sequence>
<dbReference type="GeneID" id="42932267"/>